<reference evidence="5 6" key="1">
    <citation type="submission" date="2019-11" db="EMBL/GenBank/DDBJ databases">
        <authorList>
            <person name="Lang L."/>
        </authorList>
    </citation>
    <scope>NUCLEOTIDE SEQUENCE [LARGE SCALE GENOMIC DNA]</scope>
    <source>
        <strain evidence="5 6">YIM 132242</strain>
    </source>
</reference>
<comment type="similarity">
    <text evidence="1">Belongs to the glycosyltransferase 2 family.</text>
</comment>
<comment type="caution">
    <text evidence="5">The sequence shown here is derived from an EMBL/GenBank/DDBJ whole genome shotgun (WGS) entry which is preliminary data.</text>
</comment>
<name>A0A6L6HNI3_9RHOB</name>
<evidence type="ECO:0000256" key="1">
    <source>
        <dbReference type="ARBA" id="ARBA00006739"/>
    </source>
</evidence>
<gene>
    <name evidence="5" type="ORF">GIY56_05990</name>
</gene>
<keyword evidence="6" id="KW-1185">Reference proteome</keyword>
<dbReference type="InterPro" id="IPR001173">
    <property type="entry name" value="Glyco_trans_2-like"/>
</dbReference>
<sequence length="266" mass="30343">MPEPLPDLCVLIPVFKDQAGLVETLEVLGAESHPFDIVVVDDGSPEPIRCASRYGSHPVTLHRLDRNRGIEHALNAGLEMILSRGYRHVARLDCGDLPLPGRFERQVAFLDAHPEVGMVGTWARCVNDDGDYLFTLRFPTDHDRILRHQRYVPALLHPTIMIRAKALREVGLYSDRYKTAEDYDLFIRMGRRWRLANIPEVLTQYIVSDTGTTAAKRKRNLVARLRIQKDNFALTDPHAWAGLARTALFMAIPFNWLTAVKKRAWK</sequence>
<evidence type="ECO:0000256" key="3">
    <source>
        <dbReference type="ARBA" id="ARBA00022679"/>
    </source>
</evidence>
<dbReference type="EMBL" id="WMBT01000002">
    <property type="protein sequence ID" value="MTD99829.1"/>
    <property type="molecule type" value="Genomic_DNA"/>
</dbReference>
<evidence type="ECO:0000313" key="5">
    <source>
        <dbReference type="EMBL" id="MTD99829.1"/>
    </source>
</evidence>
<dbReference type="Pfam" id="PF00535">
    <property type="entry name" value="Glycos_transf_2"/>
    <property type="match status" value="1"/>
</dbReference>
<dbReference type="RefSeq" id="WP_154763868.1">
    <property type="nucleotide sequence ID" value="NZ_WMBT01000002.1"/>
</dbReference>
<dbReference type="AlphaFoldDB" id="A0A6L6HNI3"/>
<accession>A0A6L6HNI3</accession>
<dbReference type="GO" id="GO:0016757">
    <property type="term" value="F:glycosyltransferase activity"/>
    <property type="evidence" value="ECO:0007669"/>
    <property type="project" value="UniProtKB-KW"/>
</dbReference>
<keyword evidence="3 5" id="KW-0808">Transferase</keyword>
<evidence type="ECO:0000259" key="4">
    <source>
        <dbReference type="Pfam" id="PF00535"/>
    </source>
</evidence>
<evidence type="ECO:0000313" key="6">
    <source>
        <dbReference type="Proteomes" id="UP000481417"/>
    </source>
</evidence>
<dbReference type="InterPro" id="IPR050834">
    <property type="entry name" value="Glycosyltransf_2"/>
</dbReference>
<dbReference type="InterPro" id="IPR029044">
    <property type="entry name" value="Nucleotide-diphossugar_trans"/>
</dbReference>
<dbReference type="Gene3D" id="3.90.550.10">
    <property type="entry name" value="Spore Coat Polysaccharide Biosynthesis Protein SpsA, Chain A"/>
    <property type="match status" value="1"/>
</dbReference>
<feature type="domain" description="Glycosyltransferase 2-like" evidence="4">
    <location>
        <begin position="9"/>
        <end position="169"/>
    </location>
</feature>
<dbReference type="SUPFAM" id="SSF53448">
    <property type="entry name" value="Nucleotide-diphospho-sugar transferases"/>
    <property type="match status" value="1"/>
</dbReference>
<protein>
    <submittedName>
        <fullName evidence="5">Glycosyltransferase</fullName>
    </submittedName>
</protein>
<keyword evidence="2" id="KW-0328">Glycosyltransferase</keyword>
<proteinExistence type="inferred from homology"/>
<organism evidence="5 6">
    <name type="scientific">Paracoccus lichenicola</name>
    <dbReference type="NCBI Taxonomy" id="2665644"/>
    <lineage>
        <taxon>Bacteria</taxon>
        <taxon>Pseudomonadati</taxon>
        <taxon>Pseudomonadota</taxon>
        <taxon>Alphaproteobacteria</taxon>
        <taxon>Rhodobacterales</taxon>
        <taxon>Paracoccaceae</taxon>
        <taxon>Paracoccus</taxon>
    </lineage>
</organism>
<dbReference type="Proteomes" id="UP000481417">
    <property type="component" value="Unassembled WGS sequence"/>
</dbReference>
<evidence type="ECO:0000256" key="2">
    <source>
        <dbReference type="ARBA" id="ARBA00022676"/>
    </source>
</evidence>
<dbReference type="PANTHER" id="PTHR43685:SF5">
    <property type="entry name" value="GLYCOSYLTRANSFERASE EPSE-RELATED"/>
    <property type="match status" value="1"/>
</dbReference>
<dbReference type="PANTHER" id="PTHR43685">
    <property type="entry name" value="GLYCOSYLTRANSFERASE"/>
    <property type="match status" value="1"/>
</dbReference>